<dbReference type="InterPro" id="IPR036640">
    <property type="entry name" value="ABC1_TM_sf"/>
</dbReference>
<feature type="compositionally biased region" description="Polar residues" evidence="10">
    <location>
        <begin position="402"/>
        <end position="438"/>
    </location>
</feature>
<evidence type="ECO:0000256" key="10">
    <source>
        <dbReference type="SAM" id="MobiDB-lite"/>
    </source>
</evidence>
<dbReference type="GO" id="GO:0016020">
    <property type="term" value="C:membrane"/>
    <property type="evidence" value="ECO:0007669"/>
    <property type="project" value="UniProtKB-SubCell"/>
</dbReference>
<feature type="transmembrane region" description="Helical" evidence="11">
    <location>
        <begin position="462"/>
        <end position="483"/>
    </location>
</feature>
<keyword evidence="8 11" id="KW-0472">Membrane</keyword>
<gene>
    <name evidence="14" type="ORF">R3P38DRAFT_3581553</name>
</gene>
<feature type="transmembrane region" description="Helical" evidence="11">
    <location>
        <begin position="991"/>
        <end position="1009"/>
    </location>
</feature>
<dbReference type="CDD" id="cd18596">
    <property type="entry name" value="ABC_6TM_VMR1_D1_like"/>
    <property type="match status" value="1"/>
</dbReference>
<keyword evidence="5" id="KW-0547">Nucleotide-binding</keyword>
<feature type="transmembrane region" description="Helical" evidence="11">
    <location>
        <begin position="140"/>
        <end position="160"/>
    </location>
</feature>
<feature type="transmembrane region" description="Helical" evidence="11">
    <location>
        <begin position="1260"/>
        <end position="1279"/>
    </location>
</feature>
<feature type="transmembrane region" description="Helical" evidence="11">
    <location>
        <begin position="33"/>
        <end position="53"/>
    </location>
</feature>
<feature type="transmembrane region" description="Helical" evidence="11">
    <location>
        <begin position="334"/>
        <end position="355"/>
    </location>
</feature>
<dbReference type="SUPFAM" id="SSF90123">
    <property type="entry name" value="ABC transporter transmembrane region"/>
    <property type="match status" value="2"/>
</dbReference>
<dbReference type="EMBL" id="JAWWNJ010000061">
    <property type="protein sequence ID" value="KAK7012993.1"/>
    <property type="molecule type" value="Genomic_DNA"/>
</dbReference>
<dbReference type="PANTHER" id="PTHR24223:SF356">
    <property type="entry name" value="ATP-BINDING CASSETTE TRANSPORTER ABC4"/>
    <property type="match status" value="1"/>
</dbReference>
<dbReference type="CDD" id="cd18604">
    <property type="entry name" value="ABC_6TM_VMR1_D2_like"/>
    <property type="match status" value="1"/>
</dbReference>
<dbReference type="SUPFAM" id="SSF52540">
    <property type="entry name" value="P-loop containing nucleoside triphosphate hydrolases"/>
    <property type="match status" value="2"/>
</dbReference>
<dbReference type="InterPro" id="IPR050173">
    <property type="entry name" value="ABC_transporter_C-like"/>
</dbReference>
<keyword evidence="3 11" id="KW-0812">Transmembrane</keyword>
<protein>
    <submittedName>
        <fullName evidence="14">ATP-binding cassette transporter</fullName>
    </submittedName>
</protein>
<feature type="domain" description="ABC transporter" evidence="12">
    <location>
        <begin position="690"/>
        <end position="944"/>
    </location>
</feature>
<feature type="transmembrane region" description="Helical" evidence="11">
    <location>
        <begin position="489"/>
        <end position="509"/>
    </location>
</feature>
<dbReference type="GO" id="GO:0140359">
    <property type="term" value="F:ABC-type transporter activity"/>
    <property type="evidence" value="ECO:0007669"/>
    <property type="project" value="InterPro"/>
</dbReference>
<dbReference type="Pfam" id="PF00664">
    <property type="entry name" value="ABC_membrane"/>
    <property type="match status" value="2"/>
</dbReference>
<keyword evidence="6 14" id="KW-0067">ATP-binding</keyword>
<dbReference type="GO" id="GO:0005524">
    <property type="term" value="F:ATP binding"/>
    <property type="evidence" value="ECO:0007669"/>
    <property type="project" value="UniProtKB-KW"/>
</dbReference>
<evidence type="ECO:0000313" key="14">
    <source>
        <dbReference type="EMBL" id="KAK7012993.1"/>
    </source>
</evidence>
<dbReference type="PANTHER" id="PTHR24223">
    <property type="entry name" value="ATP-BINDING CASSETTE SUB-FAMILY C"/>
    <property type="match status" value="1"/>
</dbReference>
<feature type="coiled-coil region" evidence="9">
    <location>
        <begin position="929"/>
        <end position="959"/>
    </location>
</feature>
<evidence type="ECO:0000256" key="8">
    <source>
        <dbReference type="ARBA" id="ARBA00023136"/>
    </source>
</evidence>
<feature type="transmembrane region" description="Helical" evidence="11">
    <location>
        <begin position="112"/>
        <end position="133"/>
    </location>
</feature>
<evidence type="ECO:0000259" key="13">
    <source>
        <dbReference type="PROSITE" id="PS50929"/>
    </source>
</evidence>
<comment type="subcellular location">
    <subcellularLocation>
        <location evidence="1">Membrane</location>
        <topology evidence="1">Multi-pass membrane protein</topology>
    </subcellularLocation>
</comment>
<dbReference type="PROSITE" id="PS50893">
    <property type="entry name" value="ABC_TRANSPORTER_2"/>
    <property type="match status" value="2"/>
</dbReference>
<dbReference type="Gene3D" id="1.20.1560.10">
    <property type="entry name" value="ABC transporter type 1, transmembrane domain"/>
    <property type="match status" value="2"/>
</dbReference>
<feature type="non-terminal residue" evidence="14">
    <location>
        <position position="1571"/>
    </location>
</feature>
<dbReference type="InterPro" id="IPR027417">
    <property type="entry name" value="P-loop_NTPase"/>
</dbReference>
<evidence type="ECO:0000256" key="6">
    <source>
        <dbReference type="ARBA" id="ARBA00022840"/>
    </source>
</evidence>
<dbReference type="FunFam" id="3.40.50.300:FF:000838">
    <property type="entry name" value="ABC multidrug transporter (Eurofung)"/>
    <property type="match status" value="1"/>
</dbReference>
<evidence type="ECO:0000256" key="9">
    <source>
        <dbReference type="SAM" id="Coils"/>
    </source>
</evidence>
<keyword evidence="7 11" id="KW-1133">Transmembrane helix</keyword>
<dbReference type="Pfam" id="PF00005">
    <property type="entry name" value="ABC_tran"/>
    <property type="match status" value="2"/>
</dbReference>
<proteinExistence type="predicted"/>
<feature type="transmembrane region" description="Helical" evidence="11">
    <location>
        <begin position="1143"/>
        <end position="1162"/>
    </location>
</feature>
<keyword evidence="15" id="KW-1185">Reference proteome</keyword>
<evidence type="ECO:0000256" key="4">
    <source>
        <dbReference type="ARBA" id="ARBA00022737"/>
    </source>
</evidence>
<evidence type="ECO:0000259" key="12">
    <source>
        <dbReference type="PROSITE" id="PS50893"/>
    </source>
</evidence>
<dbReference type="Proteomes" id="UP001362999">
    <property type="component" value="Unassembled WGS sequence"/>
</dbReference>
<feature type="domain" description="ABC transporter" evidence="12">
    <location>
        <begin position="1318"/>
        <end position="1553"/>
    </location>
</feature>
<dbReference type="PROSITE" id="PS50929">
    <property type="entry name" value="ABC_TM1F"/>
    <property type="match status" value="2"/>
</dbReference>
<feature type="transmembrane region" description="Helical" evidence="11">
    <location>
        <begin position="294"/>
        <end position="314"/>
    </location>
</feature>
<feature type="transmembrane region" description="Helical" evidence="11">
    <location>
        <begin position="1115"/>
        <end position="1137"/>
    </location>
</feature>
<keyword evidence="4" id="KW-0677">Repeat</keyword>
<dbReference type="InterPro" id="IPR003593">
    <property type="entry name" value="AAA+_ATPase"/>
</dbReference>
<reference evidence="14 15" key="1">
    <citation type="journal article" date="2024" name="J Genomics">
        <title>Draft genome sequencing and assembly of Favolaschia claudopus CIRM-BRFM 2984 isolated from oak limbs.</title>
        <authorList>
            <person name="Navarro D."/>
            <person name="Drula E."/>
            <person name="Chaduli D."/>
            <person name="Cazenave R."/>
            <person name="Ahrendt S."/>
            <person name="Wang J."/>
            <person name="Lipzen A."/>
            <person name="Daum C."/>
            <person name="Barry K."/>
            <person name="Grigoriev I.V."/>
            <person name="Favel A."/>
            <person name="Rosso M.N."/>
            <person name="Martin F."/>
        </authorList>
    </citation>
    <scope>NUCLEOTIDE SEQUENCE [LARGE SCALE GENOMIC DNA]</scope>
    <source>
        <strain evidence="14 15">CIRM-BRFM 2984</strain>
    </source>
</reference>
<evidence type="ECO:0000256" key="2">
    <source>
        <dbReference type="ARBA" id="ARBA00022448"/>
    </source>
</evidence>
<comment type="caution">
    <text evidence="14">The sequence shown here is derived from an EMBL/GenBank/DDBJ whole genome shotgun (WGS) entry which is preliminary data.</text>
</comment>
<dbReference type="Gene3D" id="3.40.50.300">
    <property type="entry name" value="P-loop containing nucleotide triphosphate hydrolases"/>
    <property type="match status" value="2"/>
</dbReference>
<dbReference type="CDD" id="cd03250">
    <property type="entry name" value="ABCC_MRP_domain1"/>
    <property type="match status" value="1"/>
</dbReference>
<evidence type="ECO:0000256" key="1">
    <source>
        <dbReference type="ARBA" id="ARBA00004141"/>
    </source>
</evidence>
<dbReference type="FunFam" id="1.20.1560.10:FF:000013">
    <property type="entry name" value="ABC transporter C family member 2"/>
    <property type="match status" value="1"/>
</dbReference>
<feature type="domain" description="ABC transmembrane type-1" evidence="13">
    <location>
        <begin position="297"/>
        <end position="567"/>
    </location>
</feature>
<feature type="transmembrane region" description="Helical" evidence="11">
    <location>
        <begin position="74"/>
        <end position="100"/>
    </location>
</feature>
<accession>A0AAW0AK78</accession>
<evidence type="ECO:0000313" key="15">
    <source>
        <dbReference type="Proteomes" id="UP001362999"/>
    </source>
</evidence>
<feature type="domain" description="ABC transmembrane type-1" evidence="13">
    <location>
        <begin position="1003"/>
        <end position="1249"/>
    </location>
</feature>
<dbReference type="InterPro" id="IPR011527">
    <property type="entry name" value="ABC1_TM_dom"/>
</dbReference>
<name>A0AAW0AK78_9AGAR</name>
<dbReference type="InterPro" id="IPR003439">
    <property type="entry name" value="ABC_transporter-like_ATP-bd"/>
</dbReference>
<dbReference type="SMART" id="SM00382">
    <property type="entry name" value="AAA"/>
    <property type="match status" value="2"/>
</dbReference>
<sequence length="1571" mass="173144">MDFVPSEFQVVFDGTHFPTLPEPPIWARDTLEIPLYAAAASALILAIRAVALWRRPSDLSIQKSWKDVTIYGGSVVLIHNIARALACLALVGLSLASLAIWRTETNGLEPRLGLELGLCVLYVYAAALAVFSIRATTRTGIVAAWHLNCILVVAFGVYFYRDVFPYATYTWPIQDTFEGPILTGKLVTLTLAAVVIPLVTPRAYVPVDPNNPMPVPSPEQTASPLSLILFSFLDPVIIQAYKLPHLPFDKLPPLADSDMSENLKKRSFPNIDTFSGASGHHIFFGIIKTFSNEYSTIIFLLILYSLCMFASPIGINRVLAYLENGPEDSPIRPIVWIIWLAFGPLIGTTALQAYFRLSMRILVQVEGLLTEPIFEHALRVRVKAHNDNPDAPTPPSPKDDVSSTNGASESDASSETVQGTASTISKDPKSTSNSTKQGSVDVGKISNLVTTDLRNVTNMADFLLLLFYMPITIVFCVVFLYIVLGWSSFVGMFTMLMLFPVSGIAARILQGIQIGRIKAADARIGTISETMNVLRMIKLFGWEDRMLERVNNKREEELLWIWRREIFEWVANTVKNSDHIHASNVIPIITMLVTYVTLTLKFIAPPQTVIMKQELRPSIVFSTMPVFDMLRNQLHMANYRVIQFIDSKVSLDRINDFLHNTELLDQFAEEKEAAAAGVLDVDDTTHSQEIGFRDATFTWSNENDGSATPSKHRFTLRIDDELLFKRGRFNLVLGPTGAGKTSLLMALLGEMHFTPAMPSSWYNLPREGGVAYAAQESWVLNETIRDNILFGSEYDEERYKKVLYQCALERDLELFEAGDQSEVGEKGAMPPGSAYMLHPGLTLSGGQKARCTLARAIYSKAEILLLDDVLAALDVHTSKWIVEKCFTGDLVKGRTVILVTHNVALAAPIADHTISIGLNGRITSQGSVAEALQHDKKLAEEANAELQVMEQVVDAEAADTKPGKDDSKKDGKLILAEEVQLGRVKWSAVGLYLRGLGGVGFYVAFLGFYTCSQLAQVLETWYLGYFASKYENSPPGSVSVSYHLGVYGMITLFDILSRSSGDIVFAFACLRASRVIHRQLTESILGTTLRWLDITPASRVIARFTADITAVDGPILNVFAGFVAVTLSMLTSFGAVVFLTPLFSVPGVFAAIIGGAFGQLFIKAQLSVKRESSNAKAPVLGHFSAAIAGLTSIRAYGSQVPFITESLRRINRYTRAARTLSLLDRWVGVRLAAVGNILAAVLAVYLVYFRKEQSNNVGFSLNMAAGFSMRILFWVRIWNDVQIQGNLERIQQYINIEQEPKPTEIGKPPAHWPSSGELVVEKLSARYSPDGPKVLRDISFRVNSGERVGIVGRTGSGKSSLTLALLRCIYTEGTVHYDGIPTSSINLDALRSNITIIPQMLLSGTLRHNLDPFGQYDDPTLNMALRAAGLYSLQEEMDEGRLVLDSVISSGGSNLSVGQRQILALARAIVRESKLLILDEATSAIDYKTDGIIQTSLRTELKSDVTVITVAHRLQTILDSDKIMVLDEGRIVEFDAPKELLKNPKGKLRALVDESGDKDNLYAMAEGRSTS</sequence>
<organism evidence="14 15">
    <name type="scientific">Favolaschia claudopus</name>
    <dbReference type="NCBI Taxonomy" id="2862362"/>
    <lineage>
        <taxon>Eukaryota</taxon>
        <taxon>Fungi</taxon>
        <taxon>Dikarya</taxon>
        <taxon>Basidiomycota</taxon>
        <taxon>Agaricomycotina</taxon>
        <taxon>Agaricomycetes</taxon>
        <taxon>Agaricomycetidae</taxon>
        <taxon>Agaricales</taxon>
        <taxon>Marasmiineae</taxon>
        <taxon>Mycenaceae</taxon>
        <taxon>Favolaschia</taxon>
    </lineage>
</organism>
<feature type="transmembrane region" description="Helical" evidence="11">
    <location>
        <begin position="180"/>
        <end position="199"/>
    </location>
</feature>
<evidence type="ECO:0000256" key="7">
    <source>
        <dbReference type="ARBA" id="ARBA00022989"/>
    </source>
</evidence>
<evidence type="ECO:0000256" key="3">
    <source>
        <dbReference type="ARBA" id="ARBA00022692"/>
    </source>
</evidence>
<evidence type="ECO:0000256" key="5">
    <source>
        <dbReference type="ARBA" id="ARBA00022741"/>
    </source>
</evidence>
<keyword evidence="2" id="KW-0813">Transport</keyword>
<keyword evidence="9" id="KW-0175">Coiled coil</keyword>
<feature type="region of interest" description="Disordered" evidence="10">
    <location>
        <begin position="385"/>
        <end position="438"/>
    </location>
</feature>
<dbReference type="GO" id="GO:0016887">
    <property type="term" value="F:ATP hydrolysis activity"/>
    <property type="evidence" value="ECO:0007669"/>
    <property type="project" value="InterPro"/>
</dbReference>
<dbReference type="CDD" id="cd03244">
    <property type="entry name" value="ABCC_MRP_domain2"/>
    <property type="match status" value="1"/>
</dbReference>
<evidence type="ECO:0000256" key="11">
    <source>
        <dbReference type="SAM" id="Phobius"/>
    </source>
</evidence>
<feature type="transmembrane region" description="Helical" evidence="11">
    <location>
        <begin position="1227"/>
        <end position="1248"/>
    </location>
</feature>